<dbReference type="GO" id="GO:0005524">
    <property type="term" value="F:ATP binding"/>
    <property type="evidence" value="ECO:0007669"/>
    <property type="project" value="InterPro"/>
</dbReference>
<organism evidence="2 3">
    <name type="scientific">Lojkania enalia</name>
    <dbReference type="NCBI Taxonomy" id="147567"/>
    <lineage>
        <taxon>Eukaryota</taxon>
        <taxon>Fungi</taxon>
        <taxon>Dikarya</taxon>
        <taxon>Ascomycota</taxon>
        <taxon>Pezizomycotina</taxon>
        <taxon>Dothideomycetes</taxon>
        <taxon>Pleosporomycetidae</taxon>
        <taxon>Pleosporales</taxon>
        <taxon>Pleosporales incertae sedis</taxon>
        <taxon>Lojkania</taxon>
    </lineage>
</organism>
<dbReference type="CDD" id="cd19481">
    <property type="entry name" value="RecA-like_protease"/>
    <property type="match status" value="1"/>
</dbReference>
<gene>
    <name evidence="2" type="ORF">CC78DRAFT_562858</name>
</gene>
<dbReference type="InterPro" id="IPR054289">
    <property type="entry name" value="DUF7025"/>
</dbReference>
<dbReference type="InterPro" id="IPR003959">
    <property type="entry name" value="ATPase_AAA_core"/>
</dbReference>
<dbReference type="GO" id="GO:0016887">
    <property type="term" value="F:ATP hydrolysis activity"/>
    <property type="evidence" value="ECO:0007669"/>
    <property type="project" value="InterPro"/>
</dbReference>
<dbReference type="EMBL" id="ML986735">
    <property type="protein sequence ID" value="KAF2258837.1"/>
    <property type="molecule type" value="Genomic_DNA"/>
</dbReference>
<feature type="domain" description="AAA+ ATPase" evidence="1">
    <location>
        <begin position="258"/>
        <end position="383"/>
    </location>
</feature>
<dbReference type="Pfam" id="PF00004">
    <property type="entry name" value="AAA"/>
    <property type="match status" value="1"/>
</dbReference>
<evidence type="ECO:0000313" key="3">
    <source>
        <dbReference type="Proteomes" id="UP000800093"/>
    </source>
</evidence>
<dbReference type="PANTHER" id="PTHR46411:SF3">
    <property type="entry name" value="AAA+ ATPASE DOMAIN-CONTAINING PROTEIN"/>
    <property type="match status" value="1"/>
</dbReference>
<dbReference type="InterPro" id="IPR027417">
    <property type="entry name" value="P-loop_NTPase"/>
</dbReference>
<dbReference type="AlphaFoldDB" id="A0A9P4MY34"/>
<evidence type="ECO:0000313" key="2">
    <source>
        <dbReference type="EMBL" id="KAF2258837.1"/>
    </source>
</evidence>
<evidence type="ECO:0000259" key="1">
    <source>
        <dbReference type="SMART" id="SM00382"/>
    </source>
</evidence>
<dbReference type="InterPro" id="IPR003593">
    <property type="entry name" value="AAA+_ATPase"/>
</dbReference>
<sequence>MVNYAELCLRGAGLLLFFRCRCPNFGLPAMSRQIIYDLLWALFKPNALVYTTYAGTGRPRCVKYNFGEQGQTKSSSKHWKIECRYFDFDGTDFGEASTEVKIHKFRGVRQIDNLPAFPLQYHANASEVEIDLLECGKKFIHLIGTHHCHCNRQAFIIHKGKEVGFPVDSRIIVDAAFFRKMNPSYARPKRARSTGLEPADVTEDDLLICSPTVPGFSFSKKLWAEFLEQKEVIMALTEARTNSENGFEFDDVIAGKGRGLIALLHGLPGVGKTFTAEAVAEHLRRPLYSISASEFSAKAGLLEGQLSDIFRIASHWNTILLLDEADVYLERHSSYDLIRNGLVTVFLHKLEYLDGIMFLTTNRVSEFDEAILSRIHLMLKYNELSKNTRKQI</sequence>
<dbReference type="Gene3D" id="3.40.50.300">
    <property type="entry name" value="P-loop containing nucleotide triphosphate hydrolases"/>
    <property type="match status" value="1"/>
</dbReference>
<reference evidence="3" key="1">
    <citation type="journal article" date="2020" name="Stud. Mycol.">
        <title>101 Dothideomycetes genomes: A test case for predicting lifestyles and emergence of pathogens.</title>
        <authorList>
            <person name="Haridas S."/>
            <person name="Albert R."/>
            <person name="Binder M."/>
            <person name="Bloem J."/>
            <person name="LaButti K."/>
            <person name="Salamov A."/>
            <person name="Andreopoulos B."/>
            <person name="Baker S."/>
            <person name="Barry K."/>
            <person name="Bills G."/>
            <person name="Bluhm B."/>
            <person name="Cannon C."/>
            <person name="Castanera R."/>
            <person name="Culley D."/>
            <person name="Daum C."/>
            <person name="Ezra D."/>
            <person name="Gonzalez J."/>
            <person name="Henrissat B."/>
            <person name="Kuo A."/>
            <person name="Liang C."/>
            <person name="Lipzen A."/>
            <person name="Lutzoni F."/>
            <person name="Magnuson J."/>
            <person name="Mondo S."/>
            <person name="Nolan M."/>
            <person name="Ohm R."/>
            <person name="Pangilinan J."/>
            <person name="Park H.-J."/>
            <person name="Ramirez L."/>
            <person name="Alfaro M."/>
            <person name="Sun H."/>
            <person name="Tritt A."/>
            <person name="Yoshinaga Y."/>
            <person name="Zwiers L.-H."/>
            <person name="Turgeon B."/>
            <person name="Goodwin S."/>
            <person name="Spatafora J."/>
            <person name="Crous P."/>
            <person name="Grigoriev I."/>
        </authorList>
    </citation>
    <scope>NUCLEOTIDE SEQUENCE [LARGE SCALE GENOMIC DNA]</scope>
    <source>
        <strain evidence="3">CBS 304.66</strain>
    </source>
</reference>
<comment type="caution">
    <text evidence="2">The sequence shown here is derived from an EMBL/GenBank/DDBJ whole genome shotgun (WGS) entry which is preliminary data.</text>
</comment>
<dbReference type="Proteomes" id="UP000800093">
    <property type="component" value="Unassembled WGS sequence"/>
</dbReference>
<dbReference type="Pfam" id="PF22942">
    <property type="entry name" value="DUF7025"/>
    <property type="match status" value="1"/>
</dbReference>
<keyword evidence="3" id="KW-1185">Reference proteome</keyword>
<dbReference type="SUPFAM" id="SSF52540">
    <property type="entry name" value="P-loop containing nucleoside triphosphate hydrolases"/>
    <property type="match status" value="1"/>
</dbReference>
<dbReference type="PANTHER" id="PTHR46411">
    <property type="entry name" value="FAMILY ATPASE, PUTATIVE-RELATED"/>
    <property type="match status" value="1"/>
</dbReference>
<dbReference type="OrthoDB" id="10042665at2759"/>
<keyword evidence="2" id="KW-0378">Hydrolase</keyword>
<accession>A0A9P4MY34</accession>
<protein>
    <submittedName>
        <fullName evidence="2">P-loop containing nucleoside triphosphate hydrolase protein</fullName>
    </submittedName>
</protein>
<name>A0A9P4MY34_9PLEO</name>
<proteinExistence type="predicted"/>
<dbReference type="SMART" id="SM00382">
    <property type="entry name" value="AAA"/>
    <property type="match status" value="1"/>
</dbReference>